<dbReference type="Gene3D" id="2.30.110.10">
    <property type="entry name" value="Electron Transport, Fmn-binding Protein, Chain A"/>
    <property type="match status" value="1"/>
</dbReference>
<dbReference type="PROSITE" id="PS51257">
    <property type="entry name" value="PROKAR_LIPOPROTEIN"/>
    <property type="match status" value="1"/>
</dbReference>
<dbReference type="RefSeq" id="WP_157403194.1">
    <property type="nucleotide sequence ID" value="NZ_JABULY010000001.1"/>
</dbReference>
<dbReference type="SUPFAM" id="SSF50475">
    <property type="entry name" value="FMN-binding split barrel"/>
    <property type="match status" value="1"/>
</dbReference>
<dbReference type="Proteomes" id="UP001196379">
    <property type="component" value="Unassembled WGS sequence"/>
</dbReference>
<dbReference type="InterPro" id="IPR012349">
    <property type="entry name" value="Split_barrel_FMN-bd"/>
</dbReference>
<proteinExistence type="predicted"/>
<comment type="caution">
    <text evidence="2">The sequence shown here is derived from an EMBL/GenBank/DDBJ whole genome shotgun (WGS) entry which is preliminary data.</text>
</comment>
<evidence type="ECO:0000313" key="1">
    <source>
        <dbReference type="EMBL" id="MBV6531138.1"/>
    </source>
</evidence>
<dbReference type="InterPro" id="IPR011194">
    <property type="entry name" value="UPF0306"/>
</dbReference>
<dbReference type="EMBL" id="JABUMC010000012">
    <property type="protein sequence ID" value="MBV6546917.1"/>
    <property type="molecule type" value="Genomic_DNA"/>
</dbReference>
<dbReference type="GeneID" id="65549069"/>
<keyword evidence="4" id="KW-1185">Reference proteome</keyword>
<dbReference type="AlphaFoldDB" id="A0A949T6R4"/>
<reference evidence="2 4" key="1">
    <citation type="journal article" date="2021" name="Mol. Ecol.">
        <title>Polar bear-adapted Ursidibacter maritimus are remarkably conserved after generations in captivity.</title>
        <authorList>
            <person name="Espinosa-Gongora C."/>
            <person name="Hansen M.J."/>
            <person name="Bertelsen M.F."/>
            <person name="Bojesen A.M."/>
        </authorList>
    </citation>
    <scope>NUCLEOTIDE SEQUENCE</scope>
    <source>
        <strain evidence="2">Pb43105x</strain>
        <strain evidence="1 4">Pb43106</strain>
    </source>
</reference>
<dbReference type="EMBL" id="JABULY010000001">
    <property type="protein sequence ID" value="MBV6531138.1"/>
    <property type="molecule type" value="Genomic_DNA"/>
</dbReference>
<evidence type="ECO:0000313" key="4">
    <source>
        <dbReference type="Proteomes" id="UP001196379"/>
    </source>
</evidence>
<gene>
    <name evidence="1" type="ORF">HT657_03075</name>
    <name evidence="2" type="ORF">HT672_06410</name>
</gene>
<dbReference type="Proteomes" id="UP000732858">
    <property type="component" value="Unassembled WGS sequence"/>
</dbReference>
<evidence type="ECO:0000313" key="2">
    <source>
        <dbReference type="EMBL" id="MBV6546917.1"/>
    </source>
</evidence>
<accession>A0A949T6R4</accession>
<name>A0A949T6R4_9PAST</name>
<evidence type="ECO:0000313" key="3">
    <source>
        <dbReference type="Proteomes" id="UP000732858"/>
    </source>
</evidence>
<organism evidence="2 3">
    <name type="scientific">Ursidibacter maritimus</name>
    <dbReference type="NCBI Taxonomy" id="1331689"/>
    <lineage>
        <taxon>Bacteria</taxon>
        <taxon>Pseudomonadati</taxon>
        <taxon>Pseudomonadota</taxon>
        <taxon>Gammaproteobacteria</taxon>
        <taxon>Pasteurellales</taxon>
        <taxon>Pasteurellaceae</taxon>
        <taxon>Ursidibacter</taxon>
    </lineage>
</organism>
<dbReference type="PIRSF" id="PIRSF009554">
    <property type="entry name" value="UCP009554"/>
    <property type="match status" value="1"/>
</dbReference>
<sequence>MQKIPPLITAFIQQQHIVSLACQHLGEIWCANCFYVFDEELSRLIIFTNQTTQHGKLMLATPQIVGTISRHTENIREIEGIQFSATAQLLDDKLEKQQAILAYTAKFPVAKLMKSDVWEIRLDFIKHTTNKLMFAQKTIWQREIT</sequence>
<protein>
    <submittedName>
        <fullName evidence="2">Pyridoxamine 5'-phosphate oxidase family protein</fullName>
    </submittedName>
</protein>
<dbReference type="OrthoDB" id="8447155at2"/>